<dbReference type="InterPro" id="IPR028082">
    <property type="entry name" value="Peripla_BP_I"/>
</dbReference>
<organism evidence="6 7">
    <name type="scientific">Knipowitschia caucasica</name>
    <name type="common">Caucasian dwarf goby</name>
    <name type="synonym">Pomatoschistus caucasicus</name>
    <dbReference type="NCBI Taxonomy" id="637954"/>
    <lineage>
        <taxon>Eukaryota</taxon>
        <taxon>Metazoa</taxon>
        <taxon>Chordata</taxon>
        <taxon>Craniata</taxon>
        <taxon>Vertebrata</taxon>
        <taxon>Euteleostomi</taxon>
        <taxon>Actinopterygii</taxon>
        <taxon>Neopterygii</taxon>
        <taxon>Teleostei</taxon>
        <taxon>Neoteleostei</taxon>
        <taxon>Acanthomorphata</taxon>
        <taxon>Gobiaria</taxon>
        <taxon>Gobiiformes</taxon>
        <taxon>Gobioidei</taxon>
        <taxon>Gobiidae</taxon>
        <taxon>Gobiinae</taxon>
        <taxon>Knipowitschia</taxon>
    </lineage>
</organism>
<feature type="domain" description="Receptor ligand binding region" evidence="5">
    <location>
        <begin position="4"/>
        <end position="197"/>
    </location>
</feature>
<dbReference type="AlphaFoldDB" id="A0AAV2IZC7"/>
<dbReference type="Gene3D" id="3.40.50.2300">
    <property type="match status" value="2"/>
</dbReference>
<reference evidence="6 7" key="1">
    <citation type="submission" date="2024-04" db="EMBL/GenBank/DDBJ databases">
        <authorList>
            <person name="Waldvogel A.-M."/>
            <person name="Schoenle A."/>
        </authorList>
    </citation>
    <scope>NUCLEOTIDE SEQUENCE [LARGE SCALE GENOMIC DNA]</scope>
</reference>
<dbReference type="PANTHER" id="PTHR24061:SF504">
    <property type="entry name" value="EXTRACELLULAR CALCIUM-SENSING RECEPTOR ISOFORM X2-RELATED"/>
    <property type="match status" value="1"/>
</dbReference>
<accession>A0AAV2IZC7</accession>
<proteinExistence type="predicted"/>
<dbReference type="PANTHER" id="PTHR24061">
    <property type="entry name" value="CALCIUM-SENSING RECEPTOR-RELATED"/>
    <property type="match status" value="1"/>
</dbReference>
<name>A0AAV2IZC7_KNICA</name>
<dbReference type="Pfam" id="PF01094">
    <property type="entry name" value="ANF_receptor"/>
    <property type="match status" value="1"/>
</dbReference>
<dbReference type="PRINTS" id="PR00592">
    <property type="entry name" value="CASENSINGR"/>
</dbReference>
<evidence type="ECO:0000256" key="4">
    <source>
        <dbReference type="ARBA" id="ARBA00023136"/>
    </source>
</evidence>
<gene>
    <name evidence="6" type="ORF">KC01_LOCUS2875</name>
</gene>
<dbReference type="SUPFAM" id="SSF53822">
    <property type="entry name" value="Periplasmic binding protein-like I"/>
    <property type="match status" value="1"/>
</dbReference>
<dbReference type="Proteomes" id="UP001497482">
    <property type="component" value="Chromosome 10"/>
</dbReference>
<keyword evidence="2" id="KW-0812">Transmembrane</keyword>
<protein>
    <recommendedName>
        <fullName evidence="5">Receptor ligand binding region domain-containing protein</fullName>
    </recommendedName>
</protein>
<keyword evidence="3" id="KW-1133">Transmembrane helix</keyword>
<evidence type="ECO:0000313" key="7">
    <source>
        <dbReference type="Proteomes" id="UP001497482"/>
    </source>
</evidence>
<dbReference type="InterPro" id="IPR000068">
    <property type="entry name" value="GPCR_3_Ca_sens_rcpt-rel"/>
</dbReference>
<keyword evidence="4" id="KW-0472">Membrane</keyword>
<comment type="subcellular location">
    <subcellularLocation>
        <location evidence="1">Membrane</location>
    </subcellularLocation>
</comment>
<evidence type="ECO:0000259" key="5">
    <source>
        <dbReference type="Pfam" id="PF01094"/>
    </source>
</evidence>
<sequence length="261" mass="29351">MTPFLKDYMEQNITGIQWVASEAWVTASVFSGSVYIPYLGGTIGFGIRKGSIPGLNNFIQRVTPHVYPGNLLVQELWQALYGCAPVTSAQSTELPLCSGNETLLEKHAAYMNTLSPRVAYNVYKAVYAFAHSLHNLFLCQPGAGPFENSSCAQSNNILPWQLQQYLQEVEFTIDGEKVNFDHKGDSIPYYDIINWQRGTSGNIEFVPVGLFDGTRAAGQELVINEDRIMWAGHQSKASSCSNCLYTFYRCQLLKFCRSWWR</sequence>
<evidence type="ECO:0000256" key="2">
    <source>
        <dbReference type="ARBA" id="ARBA00022692"/>
    </source>
</evidence>
<dbReference type="EMBL" id="OZ035832">
    <property type="protein sequence ID" value="CAL1570613.1"/>
    <property type="molecule type" value="Genomic_DNA"/>
</dbReference>
<dbReference type="InterPro" id="IPR001828">
    <property type="entry name" value="ANF_lig-bd_rcpt"/>
</dbReference>
<evidence type="ECO:0000313" key="6">
    <source>
        <dbReference type="EMBL" id="CAL1570613.1"/>
    </source>
</evidence>
<dbReference type="GO" id="GO:0005886">
    <property type="term" value="C:plasma membrane"/>
    <property type="evidence" value="ECO:0007669"/>
    <property type="project" value="TreeGrafter"/>
</dbReference>
<evidence type="ECO:0000256" key="1">
    <source>
        <dbReference type="ARBA" id="ARBA00004370"/>
    </source>
</evidence>
<dbReference type="GO" id="GO:0004930">
    <property type="term" value="F:G protein-coupled receptor activity"/>
    <property type="evidence" value="ECO:0007669"/>
    <property type="project" value="InterPro"/>
</dbReference>
<keyword evidence="7" id="KW-1185">Reference proteome</keyword>
<evidence type="ECO:0000256" key="3">
    <source>
        <dbReference type="ARBA" id="ARBA00022989"/>
    </source>
</evidence>